<dbReference type="EMBL" id="KN848063">
    <property type="protein sequence ID" value="KIY02876.1"/>
    <property type="molecule type" value="Genomic_DNA"/>
</dbReference>
<evidence type="ECO:0000313" key="2">
    <source>
        <dbReference type="EMBL" id="KIY02876.1"/>
    </source>
</evidence>
<dbReference type="PANTHER" id="PTHR34598:SF3">
    <property type="entry name" value="OXIDOREDUCTASE AN1597"/>
    <property type="match status" value="1"/>
</dbReference>
<dbReference type="InterPro" id="IPR044053">
    <property type="entry name" value="AsaB-like"/>
</dbReference>
<dbReference type="VEuPathDB" id="FungiDB:Z520_01341"/>
<organism evidence="2 3">
    <name type="scientific">Fonsecaea multimorphosa CBS 102226</name>
    <dbReference type="NCBI Taxonomy" id="1442371"/>
    <lineage>
        <taxon>Eukaryota</taxon>
        <taxon>Fungi</taxon>
        <taxon>Dikarya</taxon>
        <taxon>Ascomycota</taxon>
        <taxon>Pezizomycotina</taxon>
        <taxon>Eurotiomycetes</taxon>
        <taxon>Chaetothyriomycetidae</taxon>
        <taxon>Chaetothyriales</taxon>
        <taxon>Herpotrichiellaceae</taxon>
        <taxon>Fonsecaea</taxon>
    </lineage>
</organism>
<keyword evidence="3" id="KW-1185">Reference proteome</keyword>
<dbReference type="NCBIfam" id="NF041278">
    <property type="entry name" value="CmcJ_NvfI_EfuI"/>
    <property type="match status" value="1"/>
</dbReference>
<proteinExistence type="inferred from homology"/>
<evidence type="ECO:0000313" key="3">
    <source>
        <dbReference type="Proteomes" id="UP000053411"/>
    </source>
</evidence>
<dbReference type="AlphaFoldDB" id="A0A0D2HLX3"/>
<evidence type="ECO:0000256" key="1">
    <source>
        <dbReference type="ARBA" id="ARBA00023604"/>
    </source>
</evidence>
<gene>
    <name evidence="2" type="ORF">Z520_01341</name>
</gene>
<dbReference type="GeneID" id="27707087"/>
<protein>
    <submittedName>
        <fullName evidence="2">Uncharacterized protein</fullName>
    </submittedName>
</protein>
<dbReference type="RefSeq" id="XP_016636998.1">
    <property type="nucleotide sequence ID" value="XM_016771859.1"/>
</dbReference>
<dbReference type="GO" id="GO:0016491">
    <property type="term" value="F:oxidoreductase activity"/>
    <property type="evidence" value="ECO:0007669"/>
    <property type="project" value="InterPro"/>
</dbReference>
<dbReference type="Proteomes" id="UP000053411">
    <property type="component" value="Unassembled WGS sequence"/>
</dbReference>
<dbReference type="OrthoDB" id="412788at2759"/>
<sequence length="310" mass="35926">MSHNEGAIIAPLKFLKWLRLYETEKPFQVFINIPEDAQDQRTTNLAFHSVEVHIQDVRNFPPHYFSLDKHGFMYRQQKLDAAHIADRDKVEELYLPEMEALLKAELGDVDRIFFFDWRLRMNAPEIEGTVIDLNDLTTWLRPALHVHVDQSPLAVIRRILMQLPSEAEHLLQSRIRVVNLWRPIIDCVRDYPLAICDGSTVLPSDMVEADHVRRHYTGSTMYLQHNERQKFFYMSRQTRDEILIFKNFDSAEGVAATCAPHASFLDPAVPPAFIPRQSIEVRALVFTYPPHHESGFLEENPTQTQGLAAN</sequence>
<dbReference type="PANTHER" id="PTHR34598">
    <property type="entry name" value="BLL6449 PROTEIN"/>
    <property type="match status" value="1"/>
</dbReference>
<accession>A0A0D2HLX3</accession>
<reference evidence="2 3" key="1">
    <citation type="submission" date="2015-01" db="EMBL/GenBank/DDBJ databases">
        <title>The Genome Sequence of Fonsecaea multimorphosa CBS 102226.</title>
        <authorList>
            <consortium name="The Broad Institute Genomics Platform"/>
            <person name="Cuomo C."/>
            <person name="de Hoog S."/>
            <person name="Gorbushina A."/>
            <person name="Stielow B."/>
            <person name="Teixiera M."/>
            <person name="Abouelleil A."/>
            <person name="Chapman S.B."/>
            <person name="Priest M."/>
            <person name="Young S.K."/>
            <person name="Wortman J."/>
            <person name="Nusbaum C."/>
            <person name="Birren B."/>
        </authorList>
    </citation>
    <scope>NUCLEOTIDE SEQUENCE [LARGE SCALE GENOMIC DNA]</scope>
    <source>
        <strain evidence="2 3">CBS 102226</strain>
    </source>
</reference>
<name>A0A0D2HLX3_9EURO</name>
<comment type="similarity">
    <text evidence="1">Belongs to the asaB hydroxylase/desaturase family.</text>
</comment>